<dbReference type="Pfam" id="PF00331">
    <property type="entry name" value="Glyco_hydro_10"/>
    <property type="match status" value="2"/>
</dbReference>
<sequence>MNQLHKIAASFITFVVITSCSKYKALDFNVDKPESIAAQEDIDAYPALKSYINRVAQPGFKLGVALGLQDYLDKGVMYRLANRNFDEIVLGYEMKHGAVVQADGSLNLVKVKSLLQTAAESGMQVYGHTLMWHANQNASYLKGLLSPLLVTSPAYQNDLNLAGLKDKSLAGWTLANPGAGILVADGEGMGTGNKAIKLVSKGGSSAATDLQLITPHVAINKTHKYEVVMYIKSDVPGEGRISFEGLNNNTPSVDWTKSGAPTATFTTGISWKEIRFTIDDFSTDNIKLHFDLGYKAGVTYYIDVNNLYVYDTQGAPVVNNLVANGDFESGSGWGGWGGSSSRGVTADGMGVGNKGKAFYVTNPAKAANYWDVQTSYDFAAPLDNGETYELSFWVKGTAEGVIRPELQSANYSSNGYGQVTVTTEWKQVSVATTATAADRTRLVFSYGEFAGTVYIDDVVLKNAKATGGTTTIVEKTAAEKKYILTAALDKWMNGMVEAGKSTVKAWDVVNEPMDDNNPYELKTAAGRPSTAADDFFWQDYLGKDYAVTAFKMARQYGNATDIHFINDYNLEYSLDKCRGLIAYVNYIESKGAKVDGIGTQMHINTTTSKENIAEMFKLLAATGKLIKVSELDLGVGVKTTEATAEHYKAQADMYKYVIDKYFELIPAKQRYGITIWSPLDSRANSSWRPGEPIGLWTEAFVRKLSYAAVAKALEANAK</sequence>
<dbReference type="PANTHER" id="PTHR31490">
    <property type="entry name" value="GLYCOSYL HYDROLASE"/>
    <property type="match status" value="1"/>
</dbReference>
<evidence type="ECO:0000256" key="3">
    <source>
        <dbReference type="ARBA" id="ARBA00012590"/>
    </source>
</evidence>
<evidence type="ECO:0000256" key="8">
    <source>
        <dbReference type="ARBA" id="ARBA00023277"/>
    </source>
</evidence>
<keyword evidence="9" id="KW-0326">Glycosidase</keyword>
<dbReference type="GO" id="GO:0045493">
    <property type="term" value="P:xylan catabolic process"/>
    <property type="evidence" value="ECO:0007669"/>
    <property type="project" value="UniProtKB-KW"/>
</dbReference>
<accession>A0A1T5N5K4</accession>
<evidence type="ECO:0000256" key="5">
    <source>
        <dbReference type="ARBA" id="ARBA00022729"/>
    </source>
</evidence>
<evidence type="ECO:0000256" key="9">
    <source>
        <dbReference type="ARBA" id="ARBA00023295"/>
    </source>
</evidence>
<organism evidence="12 13">
    <name type="scientific">Chitinophaga ginsengisegetis</name>
    <dbReference type="NCBI Taxonomy" id="393003"/>
    <lineage>
        <taxon>Bacteria</taxon>
        <taxon>Pseudomonadati</taxon>
        <taxon>Bacteroidota</taxon>
        <taxon>Chitinophagia</taxon>
        <taxon>Chitinophagales</taxon>
        <taxon>Chitinophagaceae</taxon>
        <taxon>Chitinophaga</taxon>
    </lineage>
</organism>
<reference evidence="12 13" key="1">
    <citation type="submission" date="2017-02" db="EMBL/GenBank/DDBJ databases">
        <authorList>
            <person name="Peterson S.W."/>
        </authorList>
    </citation>
    <scope>NUCLEOTIDE SEQUENCE [LARGE SCALE GENOMIC DNA]</scope>
    <source>
        <strain evidence="12 13">DSM 18108</strain>
    </source>
</reference>
<evidence type="ECO:0000256" key="6">
    <source>
        <dbReference type="ARBA" id="ARBA00022737"/>
    </source>
</evidence>
<keyword evidence="6" id="KW-0677">Repeat</keyword>
<dbReference type="InterPro" id="IPR003305">
    <property type="entry name" value="CenC_carb-bd"/>
</dbReference>
<dbReference type="RefSeq" id="WP_079467838.1">
    <property type="nucleotide sequence ID" value="NZ_FUZZ01000001.1"/>
</dbReference>
<evidence type="ECO:0000313" key="13">
    <source>
        <dbReference type="Proteomes" id="UP000190166"/>
    </source>
</evidence>
<dbReference type="InterPro" id="IPR044846">
    <property type="entry name" value="GH10"/>
</dbReference>
<comment type="similarity">
    <text evidence="2">Belongs to the glycosyl hydrolase 10 (cellulase F) family.</text>
</comment>
<protein>
    <recommendedName>
        <fullName evidence="3">endo-1,4-beta-xylanase</fullName>
        <ecNumber evidence="3">3.2.1.8</ecNumber>
    </recommendedName>
</protein>
<dbReference type="SUPFAM" id="SSF49785">
    <property type="entry name" value="Galactose-binding domain-like"/>
    <property type="match status" value="2"/>
</dbReference>
<feature type="domain" description="GH10" evidence="11">
    <location>
        <begin position="400"/>
        <end position="712"/>
    </location>
</feature>
<dbReference type="SMART" id="SM00633">
    <property type="entry name" value="Glyco_10"/>
    <property type="match status" value="1"/>
</dbReference>
<evidence type="ECO:0000256" key="4">
    <source>
        <dbReference type="ARBA" id="ARBA00022651"/>
    </source>
</evidence>
<keyword evidence="13" id="KW-1185">Reference proteome</keyword>
<dbReference type="Pfam" id="PF02018">
    <property type="entry name" value="CBM_4_9"/>
    <property type="match status" value="1"/>
</dbReference>
<dbReference type="SUPFAM" id="SSF51445">
    <property type="entry name" value="(Trans)glycosidases"/>
    <property type="match status" value="1"/>
</dbReference>
<dbReference type="InterPro" id="IPR017853">
    <property type="entry name" value="GH"/>
</dbReference>
<keyword evidence="4" id="KW-0858">Xylan degradation</keyword>
<dbReference type="EC" id="3.2.1.8" evidence="3"/>
<evidence type="ECO:0000256" key="2">
    <source>
        <dbReference type="ARBA" id="ARBA00007495"/>
    </source>
</evidence>
<dbReference type="Gene3D" id="2.60.120.260">
    <property type="entry name" value="Galactose-binding domain-like"/>
    <property type="match status" value="2"/>
</dbReference>
<dbReference type="Gene3D" id="3.20.20.80">
    <property type="entry name" value="Glycosidases"/>
    <property type="match status" value="2"/>
</dbReference>
<gene>
    <name evidence="12" type="ORF">SAMN05660461_0508</name>
</gene>
<dbReference type="InterPro" id="IPR001000">
    <property type="entry name" value="GH10_dom"/>
</dbReference>
<dbReference type="PROSITE" id="PS51257">
    <property type="entry name" value="PROKAR_LIPOPROTEIN"/>
    <property type="match status" value="1"/>
</dbReference>
<name>A0A1T5N5K4_9BACT</name>
<keyword evidence="10" id="KW-0624">Polysaccharide degradation</keyword>
<comment type="catalytic activity">
    <reaction evidence="1">
        <text>Endohydrolysis of (1-&gt;4)-beta-D-xylosidic linkages in xylans.</text>
        <dbReference type="EC" id="3.2.1.8"/>
    </reaction>
</comment>
<dbReference type="Proteomes" id="UP000190166">
    <property type="component" value="Unassembled WGS sequence"/>
</dbReference>
<evidence type="ECO:0000259" key="11">
    <source>
        <dbReference type="PROSITE" id="PS51760"/>
    </source>
</evidence>
<dbReference type="STRING" id="393003.SAMN05660461_0508"/>
<proteinExistence type="inferred from homology"/>
<dbReference type="AlphaFoldDB" id="A0A1T5N5K4"/>
<evidence type="ECO:0000256" key="1">
    <source>
        <dbReference type="ARBA" id="ARBA00000681"/>
    </source>
</evidence>
<dbReference type="EMBL" id="FUZZ01000001">
    <property type="protein sequence ID" value="SKC95745.1"/>
    <property type="molecule type" value="Genomic_DNA"/>
</dbReference>
<keyword evidence="8" id="KW-0119">Carbohydrate metabolism</keyword>
<evidence type="ECO:0000256" key="7">
    <source>
        <dbReference type="ARBA" id="ARBA00022801"/>
    </source>
</evidence>
<dbReference type="PANTHER" id="PTHR31490:SF88">
    <property type="entry name" value="BETA-XYLANASE"/>
    <property type="match status" value="1"/>
</dbReference>
<dbReference type="PROSITE" id="PS51760">
    <property type="entry name" value="GH10_2"/>
    <property type="match status" value="1"/>
</dbReference>
<evidence type="ECO:0000256" key="10">
    <source>
        <dbReference type="ARBA" id="ARBA00023326"/>
    </source>
</evidence>
<keyword evidence="5" id="KW-0732">Signal</keyword>
<keyword evidence="7 12" id="KW-0378">Hydrolase</keyword>
<evidence type="ECO:0000313" key="12">
    <source>
        <dbReference type="EMBL" id="SKC95745.1"/>
    </source>
</evidence>
<dbReference type="InterPro" id="IPR008979">
    <property type="entry name" value="Galactose-bd-like_sf"/>
</dbReference>
<dbReference type="GO" id="GO:0031176">
    <property type="term" value="F:endo-1,4-beta-xylanase activity"/>
    <property type="evidence" value="ECO:0007669"/>
    <property type="project" value="UniProtKB-EC"/>
</dbReference>